<feature type="transmembrane region" description="Helical" evidence="6">
    <location>
        <begin position="405"/>
        <end position="428"/>
    </location>
</feature>
<gene>
    <name evidence="7" type="ORF">P271_836</name>
</gene>
<dbReference type="PANTHER" id="PTHR42770:SF7">
    <property type="entry name" value="MEMBRANE PROTEIN"/>
    <property type="match status" value="1"/>
</dbReference>
<feature type="transmembrane region" description="Helical" evidence="6">
    <location>
        <begin position="98"/>
        <end position="120"/>
    </location>
</feature>
<dbReference type="InterPro" id="IPR002293">
    <property type="entry name" value="AA/rel_permease1"/>
</dbReference>
<evidence type="ECO:0000256" key="1">
    <source>
        <dbReference type="ARBA" id="ARBA00004651"/>
    </source>
</evidence>
<dbReference type="GO" id="GO:0005886">
    <property type="term" value="C:plasma membrane"/>
    <property type="evidence" value="ECO:0007669"/>
    <property type="project" value="UniProtKB-SubCell"/>
</dbReference>
<protein>
    <submittedName>
        <fullName evidence="7">Amino acid transporter</fullName>
    </submittedName>
</protein>
<dbReference type="InterPro" id="IPR050367">
    <property type="entry name" value="APC_superfamily"/>
</dbReference>
<feature type="transmembrane region" description="Helical" evidence="6">
    <location>
        <begin position="158"/>
        <end position="179"/>
    </location>
</feature>
<keyword evidence="2" id="KW-1003">Cell membrane</keyword>
<evidence type="ECO:0000256" key="4">
    <source>
        <dbReference type="ARBA" id="ARBA00022989"/>
    </source>
</evidence>
<feature type="transmembrane region" description="Helical" evidence="6">
    <location>
        <begin position="126"/>
        <end position="146"/>
    </location>
</feature>
<comment type="subcellular location">
    <subcellularLocation>
        <location evidence="1">Cell membrane</location>
        <topology evidence="1">Multi-pass membrane protein</topology>
    </subcellularLocation>
</comment>
<dbReference type="PANTHER" id="PTHR42770">
    <property type="entry name" value="AMINO ACID TRANSPORTER-RELATED"/>
    <property type="match status" value="1"/>
</dbReference>
<feature type="transmembrane region" description="Helical" evidence="6">
    <location>
        <begin position="289"/>
        <end position="311"/>
    </location>
</feature>
<accession>A0A084U4T4</accession>
<dbReference type="EMBL" id="AWQU01000036">
    <property type="protein sequence ID" value="KFB07970.1"/>
    <property type="molecule type" value="Genomic_DNA"/>
</dbReference>
<organism evidence="7 8">
    <name type="scientific">Malacoplasma iowae DK-CPA</name>
    <dbReference type="NCBI Taxonomy" id="1394179"/>
    <lineage>
        <taxon>Bacteria</taxon>
        <taxon>Bacillati</taxon>
        <taxon>Mycoplasmatota</taxon>
        <taxon>Mycoplasmoidales</taxon>
        <taxon>Mycoplasmoidaceae</taxon>
        <taxon>Malacoplasma</taxon>
    </lineage>
</organism>
<keyword evidence="5 6" id="KW-0472">Membrane</keyword>
<keyword evidence="4 6" id="KW-1133">Transmembrane helix</keyword>
<evidence type="ECO:0000313" key="7">
    <source>
        <dbReference type="EMBL" id="KFB07970.1"/>
    </source>
</evidence>
<feature type="transmembrane region" description="Helical" evidence="6">
    <location>
        <begin position="9"/>
        <end position="29"/>
    </location>
</feature>
<dbReference type="RefSeq" id="WP_036451272.1">
    <property type="nucleotide sequence ID" value="NZ_AWQU01000036.1"/>
</dbReference>
<dbReference type="PIRSF" id="PIRSF006060">
    <property type="entry name" value="AA_transporter"/>
    <property type="match status" value="1"/>
</dbReference>
<proteinExistence type="predicted"/>
<name>A0A084U4T4_MALIO</name>
<dbReference type="GO" id="GO:0022857">
    <property type="term" value="F:transmembrane transporter activity"/>
    <property type="evidence" value="ECO:0007669"/>
    <property type="project" value="InterPro"/>
</dbReference>
<feature type="transmembrane region" description="Helical" evidence="6">
    <location>
        <begin position="375"/>
        <end position="393"/>
    </location>
</feature>
<reference evidence="7 8" key="1">
    <citation type="journal article" date="2014" name="PLoS ONE">
        <title>Reduction of Hydrogen Peroxide Accumulation and Toxicity by a Catalase from Mycoplasma iowae.</title>
        <authorList>
            <person name="Pritchard R.E."/>
            <person name="Prassinos A.J."/>
            <person name="Osborne J.D."/>
            <person name="Raviv Z."/>
            <person name="Balish M.F."/>
        </authorList>
    </citation>
    <scope>NUCLEOTIDE SEQUENCE [LARGE SCALE GENOMIC DNA]</scope>
    <source>
        <strain evidence="7 8">DK-CPA</strain>
    </source>
</reference>
<feature type="transmembrane region" description="Helical" evidence="6">
    <location>
        <begin position="41"/>
        <end position="64"/>
    </location>
</feature>
<evidence type="ECO:0000256" key="6">
    <source>
        <dbReference type="SAM" id="Phobius"/>
    </source>
</evidence>
<evidence type="ECO:0000313" key="8">
    <source>
        <dbReference type="Proteomes" id="UP000028523"/>
    </source>
</evidence>
<dbReference type="Gene3D" id="1.20.1740.10">
    <property type="entry name" value="Amino acid/polyamine transporter I"/>
    <property type="match status" value="1"/>
</dbReference>
<dbReference type="AlphaFoldDB" id="A0A084U4T4"/>
<dbReference type="Proteomes" id="UP000028523">
    <property type="component" value="Unassembled WGS sequence"/>
</dbReference>
<comment type="caution">
    <text evidence="7">The sequence shown here is derived from an EMBL/GenBank/DDBJ whole genome shotgun (WGS) entry which is preliminary data.</text>
</comment>
<feature type="transmembrane region" description="Helical" evidence="6">
    <location>
        <begin position="342"/>
        <end position="363"/>
    </location>
</feature>
<keyword evidence="8" id="KW-1185">Reference proteome</keyword>
<keyword evidence="3 6" id="KW-0812">Transmembrane</keyword>
<feature type="transmembrane region" description="Helical" evidence="6">
    <location>
        <begin position="242"/>
        <end position="269"/>
    </location>
</feature>
<dbReference type="Pfam" id="PF13520">
    <property type="entry name" value="AA_permease_2"/>
    <property type="match status" value="1"/>
</dbReference>
<feature type="transmembrane region" description="Helical" evidence="6">
    <location>
        <begin position="464"/>
        <end position="484"/>
    </location>
</feature>
<evidence type="ECO:0000256" key="2">
    <source>
        <dbReference type="ARBA" id="ARBA00022475"/>
    </source>
</evidence>
<evidence type="ECO:0000256" key="5">
    <source>
        <dbReference type="ARBA" id="ARBA00023136"/>
    </source>
</evidence>
<evidence type="ECO:0000256" key="3">
    <source>
        <dbReference type="ARBA" id="ARBA00022692"/>
    </source>
</evidence>
<sequence length="506" mass="56258">MSVNKARKIGFFSALAILIGSVIGIGIFLKNGSVFAANNQNGYGILISWIIAAVVSVCTAFSFAEVSSTEHSKAGLAGWAGKLIGKRTGYFIKVNMPFFYFSILMVTIFIFTGEALFSLFDPNQKIPFYWVVIASIFIFIGLVALNTFAFHASKQMQMVITIVKFIPIILVIILGFAFFNQVQGGNRFEVMETPNNETQPIGPINPAGILSSSPAILFAFDSFLGVGNLSKEMKKPQMVSKVIVVGMIFCSIIYILITVVQILVGKGIVSDVFAAIFSDNETAKTTFNYIVKISMFIAVFGVANSITMTSIRSFDYVIHERIIYKADVLYAMSGKREMIPGAILFTLSCIPWFAINLILAIVFKHDAFTDGISNFPTLFFFAVYGIVILFGIINRRTKKVKVEKVKGFMPIAIIACVGILIIFGYQFFYDFMYNAFSNPNGTLSWGVFYGPSTADKVKNWQGSIVFFSFIILFIGMPFINYLLVKKDKERQAIKLKKEIKKLCLNQ</sequence>